<dbReference type="AlphaFoldDB" id="A0A1Y1HQR1"/>
<name>A0A1Y1HQR1_KLENI</name>
<feature type="compositionally biased region" description="Polar residues" evidence="1">
    <location>
        <begin position="121"/>
        <end position="131"/>
    </location>
</feature>
<reference evidence="2 3" key="1">
    <citation type="journal article" date="2014" name="Nat. Commun.">
        <title>Klebsormidium flaccidum genome reveals primary factors for plant terrestrial adaptation.</title>
        <authorList>
            <person name="Hori K."/>
            <person name="Maruyama F."/>
            <person name="Fujisawa T."/>
            <person name="Togashi T."/>
            <person name="Yamamoto N."/>
            <person name="Seo M."/>
            <person name="Sato S."/>
            <person name="Yamada T."/>
            <person name="Mori H."/>
            <person name="Tajima N."/>
            <person name="Moriyama T."/>
            <person name="Ikeuchi M."/>
            <person name="Watanabe M."/>
            <person name="Wada H."/>
            <person name="Kobayashi K."/>
            <person name="Saito M."/>
            <person name="Masuda T."/>
            <person name="Sasaki-Sekimoto Y."/>
            <person name="Mashiguchi K."/>
            <person name="Awai K."/>
            <person name="Shimojima M."/>
            <person name="Masuda S."/>
            <person name="Iwai M."/>
            <person name="Nobusawa T."/>
            <person name="Narise T."/>
            <person name="Kondo S."/>
            <person name="Saito H."/>
            <person name="Sato R."/>
            <person name="Murakawa M."/>
            <person name="Ihara Y."/>
            <person name="Oshima-Yamada Y."/>
            <person name="Ohtaka K."/>
            <person name="Satoh M."/>
            <person name="Sonobe K."/>
            <person name="Ishii M."/>
            <person name="Ohtani R."/>
            <person name="Kanamori-Sato M."/>
            <person name="Honoki R."/>
            <person name="Miyazaki D."/>
            <person name="Mochizuki H."/>
            <person name="Umetsu J."/>
            <person name="Higashi K."/>
            <person name="Shibata D."/>
            <person name="Kamiya Y."/>
            <person name="Sato N."/>
            <person name="Nakamura Y."/>
            <person name="Tabata S."/>
            <person name="Ida S."/>
            <person name="Kurokawa K."/>
            <person name="Ohta H."/>
        </authorList>
    </citation>
    <scope>NUCLEOTIDE SEQUENCE [LARGE SCALE GENOMIC DNA]</scope>
    <source>
        <strain evidence="2 3">NIES-2285</strain>
    </source>
</reference>
<evidence type="ECO:0000313" key="3">
    <source>
        <dbReference type="Proteomes" id="UP000054558"/>
    </source>
</evidence>
<feature type="region of interest" description="Disordered" evidence="1">
    <location>
        <begin position="206"/>
        <end position="235"/>
    </location>
</feature>
<dbReference type="Proteomes" id="UP000054558">
    <property type="component" value="Unassembled WGS sequence"/>
</dbReference>
<evidence type="ECO:0000256" key="1">
    <source>
        <dbReference type="SAM" id="MobiDB-lite"/>
    </source>
</evidence>
<dbReference type="EMBL" id="DF237016">
    <property type="protein sequence ID" value="GAQ80975.1"/>
    <property type="molecule type" value="Genomic_DNA"/>
</dbReference>
<accession>A0A1Y1HQR1</accession>
<evidence type="ECO:0000313" key="2">
    <source>
        <dbReference type="EMBL" id="GAQ80975.1"/>
    </source>
</evidence>
<gene>
    <name evidence="2" type="ORF">KFL_000670330</name>
</gene>
<keyword evidence="3" id="KW-1185">Reference proteome</keyword>
<feature type="compositionally biased region" description="Low complexity" evidence="1">
    <location>
        <begin position="206"/>
        <end position="224"/>
    </location>
</feature>
<proteinExistence type="predicted"/>
<protein>
    <submittedName>
        <fullName evidence="2">Uncharacterized protein</fullName>
    </submittedName>
</protein>
<feature type="region of interest" description="Disordered" evidence="1">
    <location>
        <begin position="111"/>
        <end position="131"/>
    </location>
</feature>
<organism evidence="2 3">
    <name type="scientific">Klebsormidium nitens</name>
    <name type="common">Green alga</name>
    <name type="synonym">Ulothrix nitens</name>
    <dbReference type="NCBI Taxonomy" id="105231"/>
    <lineage>
        <taxon>Eukaryota</taxon>
        <taxon>Viridiplantae</taxon>
        <taxon>Streptophyta</taxon>
        <taxon>Klebsormidiophyceae</taxon>
        <taxon>Klebsormidiales</taxon>
        <taxon>Klebsormidiaceae</taxon>
        <taxon>Klebsormidium</taxon>
    </lineage>
</organism>
<sequence>MADCRPHKQSFRAGSHTSTCFGQLDSKTEMPHAAALRTMLREWRHAPCFTNANTRDADGQKFDVDSRLNGGAEEQEAIADWSAETGNQKWAALVLTLHRDGRYDLKRVQSQKRAARKPHWDSSTARKATTTVQNRPELNTLARAYGQTLLGRSQLGTAANYHGRQLLKSRGAEWSTQTARSRGLAENGFDLGGVNKGTCWSMASAATSSRPSAPGFGSVVSSGSESREGRKGRQRWQTPLKTGFFQKTSAYCSCEEEDTRLQTVGSSDQSGRSSVEIEPCADVSTGQVRIEELEASTSKMQEVDGLGFESDEARVAAGSGQLLGLVYLKRSFLDGMAATEAEYDVWISNFRAQLRGMQSRLQKHWAVHDPK</sequence>